<dbReference type="GO" id="GO:0003887">
    <property type="term" value="F:DNA-directed DNA polymerase activity"/>
    <property type="evidence" value="ECO:0007669"/>
    <property type="project" value="UniProtKB-KW"/>
</dbReference>
<evidence type="ECO:0000313" key="14">
    <source>
        <dbReference type="EMBL" id="VYU33968.1"/>
    </source>
</evidence>
<feature type="domain" description="Helicase ATP-binding" evidence="12">
    <location>
        <begin position="254"/>
        <end position="513"/>
    </location>
</feature>
<dbReference type="SUPFAM" id="SSF52540">
    <property type="entry name" value="P-loop containing nucleoside triphosphate hydrolases"/>
    <property type="match status" value="1"/>
</dbReference>
<dbReference type="InterPro" id="IPR014013">
    <property type="entry name" value="Helic_SF1/SF2_ATP-bd_DinG/Rad3"/>
</dbReference>
<keyword evidence="9" id="KW-0239">DNA-directed DNA polymerase</keyword>
<dbReference type="GO" id="GO:0008408">
    <property type="term" value="F:3'-5' exonuclease activity"/>
    <property type="evidence" value="ECO:0007669"/>
    <property type="project" value="UniProtKB-UniRule"/>
</dbReference>
<dbReference type="InterPro" id="IPR012337">
    <property type="entry name" value="RNaseH-like_sf"/>
</dbReference>
<dbReference type="PANTHER" id="PTHR30231:SF41">
    <property type="entry name" value="DNA POLYMERASE III SUBUNIT EPSILON"/>
    <property type="match status" value="1"/>
</dbReference>
<feature type="domain" description="Helicase ATP-binding" evidence="11">
    <location>
        <begin position="276"/>
        <end position="485"/>
    </location>
</feature>
<keyword evidence="2" id="KW-0548">Nucleotidyltransferase</keyword>
<dbReference type="InterPro" id="IPR014001">
    <property type="entry name" value="Helicase_ATP-bd"/>
</dbReference>
<dbReference type="GO" id="GO:0005829">
    <property type="term" value="C:cytosol"/>
    <property type="evidence" value="ECO:0007669"/>
    <property type="project" value="TreeGrafter"/>
</dbReference>
<dbReference type="GO" id="GO:0045004">
    <property type="term" value="P:DNA replication proofreading"/>
    <property type="evidence" value="ECO:0007669"/>
    <property type="project" value="TreeGrafter"/>
</dbReference>
<dbReference type="PROSITE" id="PS51194">
    <property type="entry name" value="HELICASE_CTER"/>
    <property type="match status" value="1"/>
</dbReference>
<dbReference type="GO" id="GO:0005524">
    <property type="term" value="F:ATP binding"/>
    <property type="evidence" value="ECO:0007669"/>
    <property type="project" value="UniProtKB-UniRule"/>
</dbReference>
<dbReference type="EMBL" id="CACRUC010000019">
    <property type="protein sequence ID" value="VYU33968.1"/>
    <property type="molecule type" value="Genomic_DNA"/>
</dbReference>
<comment type="similarity">
    <text evidence="10">Belongs to the helicase family. DinG subfamily. Type 2 sub-subfamily.</text>
</comment>
<evidence type="ECO:0000256" key="6">
    <source>
        <dbReference type="ARBA" id="ARBA00022801"/>
    </source>
</evidence>
<keyword evidence="5 10" id="KW-0547">Nucleotide-binding</keyword>
<keyword evidence="7 10" id="KW-0269">Exonuclease</keyword>
<name>A0A6N3E2N7_STRPA</name>
<dbReference type="Pfam" id="PF13307">
    <property type="entry name" value="Helicase_C_2"/>
    <property type="match status" value="1"/>
</dbReference>
<evidence type="ECO:0000259" key="11">
    <source>
        <dbReference type="PROSITE" id="PS51192"/>
    </source>
</evidence>
<proteinExistence type="inferred from homology"/>
<comment type="function">
    <text evidence="10">3'-5' exonuclease.</text>
</comment>
<keyword evidence="1" id="KW-0808">Transferase</keyword>
<dbReference type="InterPro" id="IPR006555">
    <property type="entry name" value="ATP-dep_Helicase_C"/>
</dbReference>
<evidence type="ECO:0000259" key="12">
    <source>
        <dbReference type="PROSITE" id="PS51193"/>
    </source>
</evidence>
<evidence type="ECO:0000256" key="1">
    <source>
        <dbReference type="ARBA" id="ARBA00022679"/>
    </source>
</evidence>
<dbReference type="InterPro" id="IPR013520">
    <property type="entry name" value="Ribonucl_H"/>
</dbReference>
<feature type="domain" description="Helicase C-terminal" evidence="13">
    <location>
        <begin position="652"/>
        <end position="823"/>
    </location>
</feature>
<dbReference type="GO" id="GO:0004386">
    <property type="term" value="F:helicase activity"/>
    <property type="evidence" value="ECO:0007669"/>
    <property type="project" value="InterPro"/>
</dbReference>
<organism evidence="14">
    <name type="scientific">Streptococcus parasanguinis</name>
    <dbReference type="NCBI Taxonomy" id="1318"/>
    <lineage>
        <taxon>Bacteria</taxon>
        <taxon>Bacillati</taxon>
        <taxon>Bacillota</taxon>
        <taxon>Bacilli</taxon>
        <taxon>Lactobacillales</taxon>
        <taxon>Streptococcaceae</taxon>
        <taxon>Streptococcus</taxon>
    </lineage>
</organism>
<dbReference type="PANTHER" id="PTHR30231">
    <property type="entry name" value="DNA POLYMERASE III SUBUNIT EPSILON"/>
    <property type="match status" value="1"/>
</dbReference>
<evidence type="ECO:0000259" key="13">
    <source>
        <dbReference type="PROSITE" id="PS51194"/>
    </source>
</evidence>
<evidence type="ECO:0000256" key="3">
    <source>
        <dbReference type="ARBA" id="ARBA00022705"/>
    </source>
</evidence>
<dbReference type="HAMAP" id="MF_02206">
    <property type="entry name" value="DinG_exonucl"/>
    <property type="match status" value="1"/>
</dbReference>
<dbReference type="InterPro" id="IPR006310">
    <property type="entry name" value="DinG"/>
</dbReference>
<evidence type="ECO:0000256" key="7">
    <source>
        <dbReference type="ARBA" id="ARBA00022839"/>
    </source>
</evidence>
<dbReference type="Pfam" id="PF00270">
    <property type="entry name" value="DEAD"/>
    <property type="match status" value="1"/>
</dbReference>
<evidence type="ECO:0000256" key="5">
    <source>
        <dbReference type="ARBA" id="ARBA00022741"/>
    </source>
</evidence>
<dbReference type="SMART" id="SM00487">
    <property type="entry name" value="DEXDc"/>
    <property type="match status" value="1"/>
</dbReference>
<dbReference type="FunFam" id="3.30.420.10:FF:000045">
    <property type="entry name" value="3'-5' exonuclease DinG"/>
    <property type="match status" value="1"/>
</dbReference>
<dbReference type="Gene3D" id="3.40.50.300">
    <property type="entry name" value="P-loop containing nucleotide triphosphate hydrolases"/>
    <property type="match status" value="2"/>
</dbReference>
<keyword evidence="3" id="KW-0235">DNA replication</keyword>
<dbReference type="PROSITE" id="PS51192">
    <property type="entry name" value="HELICASE_ATP_BIND_1"/>
    <property type="match status" value="1"/>
</dbReference>
<dbReference type="GO" id="GO:0016818">
    <property type="term" value="F:hydrolase activity, acting on acid anhydrides, in phosphorus-containing anhydrides"/>
    <property type="evidence" value="ECO:0007669"/>
    <property type="project" value="InterPro"/>
</dbReference>
<dbReference type="SMART" id="SM00479">
    <property type="entry name" value="EXOIII"/>
    <property type="match status" value="1"/>
</dbReference>
<dbReference type="AlphaFoldDB" id="A0A6N3E2N7"/>
<evidence type="ECO:0000256" key="8">
    <source>
        <dbReference type="ARBA" id="ARBA00022840"/>
    </source>
</evidence>
<dbReference type="InterPro" id="IPR036397">
    <property type="entry name" value="RNaseH_sf"/>
</dbReference>
<gene>
    <name evidence="10" type="primary">dinG</name>
    <name evidence="14" type="ORF">SPLFYP13_01593</name>
</gene>
<dbReference type="CDD" id="cd06127">
    <property type="entry name" value="DEDDh"/>
    <property type="match status" value="1"/>
</dbReference>
<keyword evidence="6 10" id="KW-0378">Hydrolase</keyword>
<sequence length="836" mass="96320">MKGEKNLQSLLKRDIILSTMTRQKRKYAIVDLEATSAGSNAKIIQVGIVIIEDGRITQSYETDVNPHERLDEHIKQLTGLTDARLKKAPEFAQVAKEIFELIEDAVFVAHNVKFDANLLAEALFWEGFELTTPRIDTVELSQIFYPTLERYNLGALAAELEIELHHAHSALADAMATAQLLLKLREKIASLPRGLIEKLLSMADCLIYESRLLIEDALEDSSLFLPAHLVEVHGLYLRKPQQFLESRHLSEQFELNMQLLGMDAYPEQREFVAYIEDSLQQPLPSFIEAPTGIGKTYAYLLTLLAKTSKRILVSVPTKILQDQIMKKEGKTIQDLFQIPFHSLKSPKDYIQLDKFYEALQSESDNGMIRRFKMQLLVWLTMTETGEFSEIGQLYRHLHFVSEICHDGQLSKRSLFYQEDFWRLGQEKVKTSRVILTNHAYLLTRLEDDKSLLQESVLVVDEAQILFFALEQFSQREENLQSLLLSLQHAIEEEKDLLQRRLLESIQFELNACSKEVLQGKVAILSDQTVAKIRQDVSELKNESLENLRELFDERYQTFWMDKEVVESHQILRLHGGVEDLLSFKEFVPEEVPVLFVSATIAISKKVHLPALLGYQEQQIYRVPITVKQHQELLVPIDFPDVVSLSSVEYAGEICQLIDELLPLRKPIFLLFTSKELLLETSNALKFPHLAQYRNGDAANIKRRFDRGESSILLGTGSFWEGVDFSQQKEVIQMITRLPFDNPKDYMVQKLNTQLREQGKNPFYDYSLPVAILRLKQAIGRTSRFQDQESLVLLLDQRVVTKRYGKQILDGLQQVLPLHTTVRERLVEQAADFFERN</sequence>
<dbReference type="InterPro" id="IPR011545">
    <property type="entry name" value="DEAD/DEAH_box_helicase_dom"/>
</dbReference>
<evidence type="ECO:0000256" key="4">
    <source>
        <dbReference type="ARBA" id="ARBA00022722"/>
    </source>
</evidence>
<dbReference type="Pfam" id="PF00929">
    <property type="entry name" value="RNase_T"/>
    <property type="match status" value="1"/>
</dbReference>
<evidence type="ECO:0000256" key="10">
    <source>
        <dbReference type="HAMAP-Rule" id="MF_02206"/>
    </source>
</evidence>
<protein>
    <recommendedName>
        <fullName evidence="10">3'-5' exonuclease DinG</fullName>
        <ecNumber evidence="10">3.1.-.-</ecNumber>
    </recommendedName>
</protein>
<dbReference type="GO" id="GO:0003677">
    <property type="term" value="F:DNA binding"/>
    <property type="evidence" value="ECO:0007669"/>
    <property type="project" value="InterPro"/>
</dbReference>
<dbReference type="InterPro" id="IPR027417">
    <property type="entry name" value="P-loop_NTPase"/>
</dbReference>
<dbReference type="NCBIfam" id="TIGR00573">
    <property type="entry name" value="dnaq"/>
    <property type="match status" value="1"/>
</dbReference>
<feature type="binding site" evidence="10">
    <location>
        <begin position="289"/>
        <end position="296"/>
    </location>
    <ligand>
        <name>ATP</name>
        <dbReference type="ChEBI" id="CHEBI:30616"/>
    </ligand>
</feature>
<accession>A0A6N3E2N7</accession>
<dbReference type="EC" id="3.1.-.-" evidence="10"/>
<dbReference type="Gene3D" id="3.30.420.10">
    <property type="entry name" value="Ribonuclease H-like superfamily/Ribonuclease H"/>
    <property type="match status" value="1"/>
</dbReference>
<dbReference type="SUPFAM" id="SSF53098">
    <property type="entry name" value="Ribonuclease H-like"/>
    <property type="match status" value="1"/>
</dbReference>
<evidence type="ECO:0000256" key="2">
    <source>
        <dbReference type="ARBA" id="ARBA00022695"/>
    </source>
</evidence>
<reference evidence="14" key="1">
    <citation type="submission" date="2019-11" db="EMBL/GenBank/DDBJ databases">
        <authorList>
            <person name="Feng L."/>
        </authorList>
    </citation>
    <scope>NUCLEOTIDE SEQUENCE</scope>
    <source>
        <strain evidence="14">SparasanguinisLFYP13</strain>
    </source>
</reference>
<dbReference type="SMART" id="SM00491">
    <property type="entry name" value="HELICc2"/>
    <property type="match status" value="1"/>
</dbReference>
<dbReference type="NCBIfam" id="NF005569">
    <property type="entry name" value="PRK07246.1"/>
    <property type="match status" value="1"/>
</dbReference>
<keyword evidence="4 10" id="KW-0540">Nuclease</keyword>
<dbReference type="InterPro" id="IPR006054">
    <property type="entry name" value="DnaQ"/>
</dbReference>
<dbReference type="InterPro" id="IPR001650">
    <property type="entry name" value="Helicase_C-like"/>
</dbReference>
<feature type="short sequence motif" description="DEAH box" evidence="10">
    <location>
        <begin position="460"/>
        <end position="463"/>
    </location>
</feature>
<evidence type="ECO:0000256" key="9">
    <source>
        <dbReference type="ARBA" id="ARBA00022932"/>
    </source>
</evidence>
<keyword evidence="8 10" id="KW-0067">ATP-binding</keyword>
<dbReference type="PROSITE" id="PS51193">
    <property type="entry name" value="HELICASE_ATP_BIND_2"/>
    <property type="match status" value="1"/>
</dbReference>